<dbReference type="PANTHER" id="PTHR15356">
    <property type="entry name" value="NEUROTENSIN/NEUROMEDIN N"/>
    <property type="match status" value="1"/>
</dbReference>
<evidence type="ECO:0000313" key="12">
    <source>
        <dbReference type="Ensembl" id="ENSNFUP00015012525.1"/>
    </source>
</evidence>
<evidence type="ECO:0000313" key="13">
    <source>
        <dbReference type="Proteomes" id="UP000694548"/>
    </source>
</evidence>
<evidence type="ECO:0000256" key="2">
    <source>
        <dbReference type="ARBA" id="ARBA00004613"/>
    </source>
</evidence>
<accession>A0A8C6L2A1</accession>
<evidence type="ECO:0000256" key="10">
    <source>
        <dbReference type="ARBA" id="ARBA00025449"/>
    </source>
</evidence>
<proteinExistence type="inferred from homology"/>
<evidence type="ECO:0000256" key="5">
    <source>
        <dbReference type="ARBA" id="ARBA00022525"/>
    </source>
</evidence>
<evidence type="ECO:0000256" key="1">
    <source>
        <dbReference type="ARBA" id="ARBA00004398"/>
    </source>
</evidence>
<evidence type="ECO:0000256" key="3">
    <source>
        <dbReference type="ARBA" id="ARBA00009827"/>
    </source>
</evidence>
<reference evidence="12" key="2">
    <citation type="submission" date="2025-08" db="UniProtKB">
        <authorList>
            <consortium name="Ensembl"/>
        </authorList>
    </citation>
    <scope>IDENTIFICATION</scope>
</reference>
<name>A0A8C6L2A1_NOTFU</name>
<reference evidence="12" key="3">
    <citation type="submission" date="2025-09" db="UniProtKB">
        <authorList>
            <consortium name="Ensembl"/>
        </authorList>
    </citation>
    <scope>IDENTIFICATION</scope>
</reference>
<dbReference type="Pfam" id="PF07421">
    <property type="entry name" value="Pro-NT_NN"/>
    <property type="match status" value="1"/>
</dbReference>
<dbReference type="GO" id="GO:0005576">
    <property type="term" value="C:extracellular region"/>
    <property type="evidence" value="ECO:0007669"/>
    <property type="project" value="UniProtKB-SubCell"/>
</dbReference>
<comment type="similarity">
    <text evidence="3">Belongs to the neurotensin family.</text>
</comment>
<keyword evidence="9" id="KW-0968">Cytoplasmic vesicle</keyword>
<keyword evidence="8" id="KW-0838">Vasoactive</keyword>
<protein>
    <recommendedName>
        <fullName evidence="4">Neurotensin/neuromedin N</fullName>
    </recommendedName>
</protein>
<dbReference type="GeneTree" id="ENSGT00940000177577"/>
<evidence type="ECO:0000256" key="8">
    <source>
        <dbReference type="ARBA" id="ARBA00022858"/>
    </source>
</evidence>
<evidence type="ECO:0000256" key="4">
    <source>
        <dbReference type="ARBA" id="ARBA00016213"/>
    </source>
</evidence>
<organism evidence="12 13">
    <name type="scientific">Nothobranchius furzeri</name>
    <name type="common">Turquoise killifish</name>
    <dbReference type="NCBI Taxonomy" id="105023"/>
    <lineage>
        <taxon>Eukaryota</taxon>
        <taxon>Metazoa</taxon>
        <taxon>Chordata</taxon>
        <taxon>Craniata</taxon>
        <taxon>Vertebrata</taxon>
        <taxon>Euteleostomi</taxon>
        <taxon>Actinopterygii</taxon>
        <taxon>Neopterygii</taxon>
        <taxon>Teleostei</taxon>
        <taxon>Neoteleostei</taxon>
        <taxon>Acanthomorphata</taxon>
        <taxon>Ovalentaria</taxon>
        <taxon>Atherinomorphae</taxon>
        <taxon>Cyprinodontiformes</taxon>
        <taxon>Nothobranchiidae</taxon>
        <taxon>Nothobranchius</taxon>
    </lineage>
</organism>
<evidence type="ECO:0000256" key="6">
    <source>
        <dbReference type="ARBA" id="ARBA00022685"/>
    </source>
</evidence>
<reference evidence="12" key="1">
    <citation type="submission" date="2014-08" db="EMBL/GenBank/DDBJ databases">
        <authorList>
            <person name="Senf B."/>
            <person name="Petzold A."/>
            <person name="Downie B.R."/>
            <person name="Koch P."/>
            <person name="Platzer M."/>
        </authorList>
    </citation>
    <scope>NUCLEOTIDE SEQUENCE [LARGE SCALE GENOMIC DNA]</scope>
    <source>
        <strain evidence="12">GRZ</strain>
    </source>
</reference>
<dbReference type="GO" id="GO:0097746">
    <property type="term" value="P:blood vessel diameter maintenance"/>
    <property type="evidence" value="ECO:0007669"/>
    <property type="project" value="UniProtKB-KW"/>
</dbReference>
<comment type="subunit">
    <text evidence="11">Interacts with NTSR1. Interacts with SORT1. Interacts with SORL1.</text>
</comment>
<dbReference type="PANTHER" id="PTHR15356:SF0">
    <property type="entry name" value="NEUROTENSIN_NEUROMEDIN N"/>
    <property type="match status" value="1"/>
</dbReference>
<dbReference type="Proteomes" id="UP000694548">
    <property type="component" value="Chromosome sgr13"/>
</dbReference>
<dbReference type="AlphaFoldDB" id="A0A8C6L2A1"/>
<comment type="function">
    <text evidence="10">Neurotensin may play an endocrine or paracrine role in the regulation of fat metabolism. It causes contraction of smooth muscle.</text>
</comment>
<evidence type="ECO:0000256" key="11">
    <source>
        <dbReference type="ARBA" id="ARBA00046937"/>
    </source>
</evidence>
<keyword evidence="13" id="KW-1185">Reference proteome</keyword>
<keyword evidence="7" id="KW-0732">Signal</keyword>
<keyword evidence="5" id="KW-0964">Secreted</keyword>
<dbReference type="Ensembl" id="ENSNFUT00015013153.1">
    <property type="protein sequence ID" value="ENSNFUP00015012525.1"/>
    <property type="gene ID" value="ENSNFUG00015006154.1"/>
</dbReference>
<dbReference type="GO" id="GO:0030133">
    <property type="term" value="C:transport vesicle"/>
    <property type="evidence" value="ECO:0007669"/>
    <property type="project" value="UniProtKB-SubCell"/>
</dbReference>
<dbReference type="GO" id="GO:0005184">
    <property type="term" value="F:neuropeptide hormone activity"/>
    <property type="evidence" value="ECO:0007669"/>
    <property type="project" value="InterPro"/>
</dbReference>
<keyword evidence="6" id="KW-0165">Cleavage on pair of basic residues</keyword>
<evidence type="ECO:0000256" key="7">
    <source>
        <dbReference type="ARBA" id="ARBA00022729"/>
    </source>
</evidence>
<evidence type="ECO:0000256" key="9">
    <source>
        <dbReference type="ARBA" id="ARBA00023329"/>
    </source>
</evidence>
<dbReference type="InterPro" id="IPR008055">
    <property type="entry name" value="NeurotensiN"/>
</dbReference>
<comment type="subcellular location">
    <subcellularLocation>
        <location evidence="1">Cytoplasmic vesicle</location>
        <location evidence="1">Secretory vesicle</location>
    </subcellularLocation>
    <subcellularLocation>
        <location evidence="2">Secreted</location>
    </subcellularLocation>
</comment>
<sequence length="89" mass="10561">MFFNHSYPLLCASPIKHTLTCRFLPRWVKLIHRCLSLSLYHSQLLQDSLEYSENSDAPLKRKSPYILKRQVGHNAKSRRPYILKRSTVY</sequence>